<dbReference type="Proteomes" id="UP000019276">
    <property type="component" value="Unassembled WGS sequence"/>
</dbReference>
<accession>W7QIS5</accession>
<dbReference type="eggNOG" id="COG1063">
    <property type="taxonomic scope" value="Bacteria"/>
</dbReference>
<dbReference type="PANTHER" id="PTHR43401">
    <property type="entry name" value="L-THREONINE 3-DEHYDROGENASE"/>
    <property type="match status" value="1"/>
</dbReference>
<dbReference type="AlphaFoldDB" id="W7QIS5"/>
<dbReference type="InterPro" id="IPR020843">
    <property type="entry name" value="ER"/>
</dbReference>
<sequence length="337" mass="36631">MKSVVCNQPHELSLHNVDKPSPQAGEVLVKIRAIGVCGTDIHAYKGQQPYFSYPRVLGHELSGVIAQVGENTQSKVGQSVYIIPYVSCGECFACQSGKPNCCSNIEVIGVHRDGGMCEYIAVPESAIVVTDDLSFTDMALIECLAVGAHASRRAKINNQDTVLVLGAGPIGLGTAQFAQAAGARVFISEVCPDKIKFCVENYTFDAVLNGRDDLNGQLKQLTQGQYPNIIIDCTGNVHAMESAFYNLAHGGTIVFVSIVKNKISFEDPEFHKRETTLMGSRNATKEDFEYVVECIRKGLVKPRSFVTHTGQFDQITELLPKWAQSDSGVVKAVIEVN</sequence>
<evidence type="ECO:0000313" key="4">
    <source>
        <dbReference type="Proteomes" id="UP000019276"/>
    </source>
</evidence>
<dbReference type="GO" id="GO:0016491">
    <property type="term" value="F:oxidoreductase activity"/>
    <property type="evidence" value="ECO:0007669"/>
    <property type="project" value="UniProtKB-KW"/>
</dbReference>
<dbReference type="InterPro" id="IPR013154">
    <property type="entry name" value="ADH-like_N"/>
</dbReference>
<dbReference type="Pfam" id="PF00107">
    <property type="entry name" value="ADH_zinc_N"/>
    <property type="match status" value="1"/>
</dbReference>
<reference evidence="3 4" key="1">
    <citation type="journal article" date="2014" name="Genome Announc.">
        <title>Draft Genome Sequence of the Agar-Degrading Bacterium Catenovulum sp. Strain DS-2, Isolated from Intestines of Haliotis diversicolor.</title>
        <authorList>
            <person name="Shan D."/>
            <person name="Li X."/>
            <person name="Gu Z."/>
            <person name="Wei G."/>
            <person name="Gao Z."/>
            <person name="Shao Z."/>
        </authorList>
    </citation>
    <scope>NUCLEOTIDE SEQUENCE [LARGE SCALE GENOMIC DNA]</scope>
    <source>
        <strain evidence="3 4">DS-2</strain>
    </source>
</reference>
<organism evidence="3 4">
    <name type="scientific">Catenovulum agarivorans DS-2</name>
    <dbReference type="NCBI Taxonomy" id="1328313"/>
    <lineage>
        <taxon>Bacteria</taxon>
        <taxon>Pseudomonadati</taxon>
        <taxon>Pseudomonadota</taxon>
        <taxon>Gammaproteobacteria</taxon>
        <taxon>Alteromonadales</taxon>
        <taxon>Alteromonadaceae</taxon>
        <taxon>Catenovulum</taxon>
    </lineage>
</organism>
<gene>
    <name evidence="3" type="ORF">DS2_02995</name>
</gene>
<comment type="caution">
    <text evidence="3">The sequence shown here is derived from an EMBL/GenBank/DDBJ whole genome shotgun (WGS) entry which is preliminary data.</text>
</comment>
<evidence type="ECO:0000259" key="2">
    <source>
        <dbReference type="SMART" id="SM00829"/>
    </source>
</evidence>
<dbReference type="InterPro" id="IPR013149">
    <property type="entry name" value="ADH-like_C"/>
</dbReference>
<keyword evidence="4" id="KW-1185">Reference proteome</keyword>
<name>W7QIS5_9ALTE</name>
<dbReference type="Pfam" id="PF08240">
    <property type="entry name" value="ADH_N"/>
    <property type="match status" value="1"/>
</dbReference>
<dbReference type="SUPFAM" id="SSF51735">
    <property type="entry name" value="NAD(P)-binding Rossmann-fold domains"/>
    <property type="match status" value="1"/>
</dbReference>
<dbReference type="EMBL" id="ARZY01000003">
    <property type="protein sequence ID" value="EWH11756.1"/>
    <property type="molecule type" value="Genomic_DNA"/>
</dbReference>
<evidence type="ECO:0000256" key="1">
    <source>
        <dbReference type="ARBA" id="ARBA00023002"/>
    </source>
</evidence>
<dbReference type="InterPro" id="IPR011032">
    <property type="entry name" value="GroES-like_sf"/>
</dbReference>
<dbReference type="SUPFAM" id="SSF50129">
    <property type="entry name" value="GroES-like"/>
    <property type="match status" value="1"/>
</dbReference>
<proteinExistence type="predicted"/>
<dbReference type="PATRIC" id="fig|1328313.3.peg.623"/>
<dbReference type="STRING" id="1328313.DS2_02995"/>
<dbReference type="OrthoDB" id="9773078at2"/>
<dbReference type="PANTHER" id="PTHR43401:SF3">
    <property type="entry name" value="L-GALACTONATE-5-DEHYDROGENASE"/>
    <property type="match status" value="1"/>
</dbReference>
<feature type="domain" description="Enoyl reductase (ER)" evidence="2">
    <location>
        <begin position="7"/>
        <end position="334"/>
    </location>
</feature>
<keyword evidence="1" id="KW-0560">Oxidoreductase</keyword>
<dbReference type="Gene3D" id="3.90.180.10">
    <property type="entry name" value="Medium-chain alcohol dehydrogenases, catalytic domain"/>
    <property type="match status" value="1"/>
</dbReference>
<dbReference type="SMART" id="SM00829">
    <property type="entry name" value="PKS_ER"/>
    <property type="match status" value="1"/>
</dbReference>
<dbReference type="InterPro" id="IPR050129">
    <property type="entry name" value="Zn_alcohol_dh"/>
</dbReference>
<evidence type="ECO:0000313" key="3">
    <source>
        <dbReference type="EMBL" id="EWH11756.1"/>
    </source>
</evidence>
<dbReference type="RefSeq" id="WP_035013141.1">
    <property type="nucleotide sequence ID" value="NZ_ARZY01000003.1"/>
</dbReference>
<dbReference type="InterPro" id="IPR036291">
    <property type="entry name" value="NAD(P)-bd_dom_sf"/>
</dbReference>
<protein>
    <submittedName>
        <fullName evidence="3">Alcohol dehydrogenase GroES-like protein</fullName>
    </submittedName>
</protein>
<dbReference type="Gene3D" id="3.40.50.720">
    <property type="entry name" value="NAD(P)-binding Rossmann-like Domain"/>
    <property type="match status" value="1"/>
</dbReference>
<dbReference type="CDD" id="cd08261">
    <property type="entry name" value="Zn_ADH7"/>
    <property type="match status" value="1"/>
</dbReference>